<name>A0A8J5T878_ZIZPA</name>
<reference evidence="2" key="1">
    <citation type="journal article" date="2021" name="bioRxiv">
        <title>Whole Genome Assembly and Annotation of Northern Wild Rice, Zizania palustris L., Supports a Whole Genome Duplication in the Zizania Genus.</title>
        <authorList>
            <person name="Haas M."/>
            <person name="Kono T."/>
            <person name="Macchietto M."/>
            <person name="Millas R."/>
            <person name="McGilp L."/>
            <person name="Shao M."/>
            <person name="Duquette J."/>
            <person name="Hirsch C.N."/>
            <person name="Kimball J."/>
        </authorList>
    </citation>
    <scope>NUCLEOTIDE SEQUENCE</scope>
    <source>
        <tissue evidence="2">Fresh leaf tissue</tissue>
    </source>
</reference>
<keyword evidence="3" id="KW-1185">Reference proteome</keyword>
<proteinExistence type="predicted"/>
<dbReference type="EMBL" id="JAAALK010000283">
    <property type="protein sequence ID" value="KAG8072024.1"/>
    <property type="molecule type" value="Genomic_DNA"/>
</dbReference>
<dbReference type="Proteomes" id="UP000729402">
    <property type="component" value="Unassembled WGS sequence"/>
</dbReference>
<gene>
    <name evidence="2" type="ORF">GUJ93_ZPchr0006g43147</name>
</gene>
<sequence>MEVTRAQAATHAPVTWSSVSPATTEPASHDPTKRPKAVPGEVVFYWVFLPLELCVACARLVRLAPLILLVCPSYVLRPHINFETREEEAAAARRSRWLGFPRSDRGVETRAPPGGRWLDAVDAGKSQSPVIPL</sequence>
<feature type="compositionally biased region" description="Polar residues" evidence="1">
    <location>
        <begin position="15"/>
        <end position="26"/>
    </location>
</feature>
<comment type="caution">
    <text evidence="2">The sequence shown here is derived from an EMBL/GenBank/DDBJ whole genome shotgun (WGS) entry which is preliminary data.</text>
</comment>
<accession>A0A8J5T878</accession>
<evidence type="ECO:0000313" key="3">
    <source>
        <dbReference type="Proteomes" id="UP000729402"/>
    </source>
</evidence>
<feature type="region of interest" description="Disordered" evidence="1">
    <location>
        <begin position="1"/>
        <end position="36"/>
    </location>
</feature>
<evidence type="ECO:0000256" key="1">
    <source>
        <dbReference type="SAM" id="MobiDB-lite"/>
    </source>
</evidence>
<dbReference type="AlphaFoldDB" id="A0A8J5T878"/>
<reference evidence="2" key="2">
    <citation type="submission" date="2021-02" db="EMBL/GenBank/DDBJ databases">
        <authorList>
            <person name="Kimball J.A."/>
            <person name="Haas M.W."/>
            <person name="Macchietto M."/>
            <person name="Kono T."/>
            <person name="Duquette J."/>
            <person name="Shao M."/>
        </authorList>
    </citation>
    <scope>NUCLEOTIDE SEQUENCE</scope>
    <source>
        <tissue evidence="2">Fresh leaf tissue</tissue>
    </source>
</reference>
<protein>
    <submittedName>
        <fullName evidence="2">Uncharacterized protein</fullName>
    </submittedName>
</protein>
<evidence type="ECO:0000313" key="2">
    <source>
        <dbReference type="EMBL" id="KAG8072024.1"/>
    </source>
</evidence>
<organism evidence="2 3">
    <name type="scientific">Zizania palustris</name>
    <name type="common">Northern wild rice</name>
    <dbReference type="NCBI Taxonomy" id="103762"/>
    <lineage>
        <taxon>Eukaryota</taxon>
        <taxon>Viridiplantae</taxon>
        <taxon>Streptophyta</taxon>
        <taxon>Embryophyta</taxon>
        <taxon>Tracheophyta</taxon>
        <taxon>Spermatophyta</taxon>
        <taxon>Magnoliopsida</taxon>
        <taxon>Liliopsida</taxon>
        <taxon>Poales</taxon>
        <taxon>Poaceae</taxon>
        <taxon>BOP clade</taxon>
        <taxon>Oryzoideae</taxon>
        <taxon>Oryzeae</taxon>
        <taxon>Zizaniinae</taxon>
        <taxon>Zizania</taxon>
    </lineage>
</organism>